<evidence type="ECO:0000313" key="3">
    <source>
        <dbReference type="Proteomes" id="UP000288096"/>
    </source>
</evidence>
<accession>A0A401G028</accession>
<proteinExistence type="predicted"/>
<feature type="region of interest" description="Disordered" evidence="1">
    <location>
        <begin position="1"/>
        <end position="35"/>
    </location>
</feature>
<reference evidence="3" key="2">
    <citation type="submission" date="2019-01" db="EMBL/GenBank/DDBJ databases">
        <title>Genome sequence of Desulfonema ishimotonii strain Tokyo 01.</title>
        <authorList>
            <person name="Fukui M."/>
        </authorList>
    </citation>
    <scope>NUCLEOTIDE SEQUENCE [LARGE SCALE GENOMIC DNA]</scope>
    <source>
        <strain evidence="3">Tokyo 01</strain>
    </source>
</reference>
<reference evidence="3" key="1">
    <citation type="submission" date="2017-11" db="EMBL/GenBank/DDBJ databases">
        <authorList>
            <person name="Watanabe M."/>
            <person name="Kojima H."/>
        </authorList>
    </citation>
    <scope>NUCLEOTIDE SEQUENCE [LARGE SCALE GENOMIC DNA]</scope>
    <source>
        <strain evidence="3">Tokyo 01</strain>
    </source>
</reference>
<dbReference type="InterPro" id="IPR007487">
    <property type="entry name" value="ABC_transpt-TYRBP-like"/>
</dbReference>
<evidence type="ECO:0000313" key="2">
    <source>
        <dbReference type="EMBL" id="GBC62571.1"/>
    </source>
</evidence>
<dbReference type="PANTHER" id="PTHR35271:SF1">
    <property type="entry name" value="ABC TRANSPORTER, SUBSTRATE-BINDING LIPOPROTEIN"/>
    <property type="match status" value="1"/>
</dbReference>
<keyword evidence="3" id="KW-1185">Reference proteome</keyword>
<evidence type="ECO:0000256" key="1">
    <source>
        <dbReference type="SAM" id="MobiDB-lite"/>
    </source>
</evidence>
<comment type="caution">
    <text evidence="2">The sequence shown here is derived from an EMBL/GenBank/DDBJ whole genome shotgun (WGS) entry which is preliminary data.</text>
</comment>
<dbReference type="Pfam" id="PF04392">
    <property type="entry name" value="ABC_sub_bind"/>
    <property type="match status" value="1"/>
</dbReference>
<dbReference type="Proteomes" id="UP000288096">
    <property type="component" value="Unassembled WGS sequence"/>
</dbReference>
<dbReference type="RefSeq" id="WP_166405165.1">
    <property type="nucleotide sequence ID" value="NZ_BEXT01000001.1"/>
</dbReference>
<dbReference type="PANTHER" id="PTHR35271">
    <property type="entry name" value="ABC TRANSPORTER, SUBSTRATE-BINDING LIPOPROTEIN-RELATED"/>
    <property type="match status" value="1"/>
</dbReference>
<gene>
    <name evidence="2" type="ORF">DENIS_3543</name>
</gene>
<dbReference type="AlphaFoldDB" id="A0A401G028"/>
<organism evidence="2 3">
    <name type="scientific">Desulfonema ishimotonii</name>
    <dbReference type="NCBI Taxonomy" id="45657"/>
    <lineage>
        <taxon>Bacteria</taxon>
        <taxon>Pseudomonadati</taxon>
        <taxon>Thermodesulfobacteriota</taxon>
        <taxon>Desulfobacteria</taxon>
        <taxon>Desulfobacterales</taxon>
        <taxon>Desulfococcaceae</taxon>
        <taxon>Desulfonema</taxon>
    </lineage>
</organism>
<protein>
    <recommendedName>
        <fullName evidence="4">ABC transporter substrate-binding protein</fullName>
    </recommendedName>
</protein>
<dbReference type="Gene3D" id="3.40.50.2300">
    <property type="match status" value="2"/>
</dbReference>
<dbReference type="EMBL" id="BEXT01000001">
    <property type="protein sequence ID" value="GBC62571.1"/>
    <property type="molecule type" value="Genomic_DNA"/>
</dbReference>
<sequence length="410" mass="44644">MKTADGALKASSYPKGKNGLSGKPGRDGSASASPGTAASLTCKDWFSLSAESAAHWRLSPAPEDGMAFVLRPRKEAAPKERYRIMVLFPKKSSAYDTAMETILSVFRDKNICAEFVGVNFFMKEEAGAAALRQAEADPCDLIFSMGSGSTDFVHKNHSAGKVPVVSVCAKDPVLLGQIRDYDTGSGNHMAFTSLNVPVALQMAYLRKLIPDLRNIAVIYARKNRSAVITQFRPLRDMAGRQGINVMEIVVEDRKNARAEIESKMPAALESVRKSGQEKNSLIWITGSTSVFREIETINRNAGVIPVLSAVPDVVTEGDNSAVLSIGVSFENNAYLAAIYAIRILREKAEAGDLRVGLVSPPDIAVNFKKAREIGLLIPFRFFELASYVYDHEGKKVRMKGQKVTDLAPQP</sequence>
<name>A0A401G028_9BACT</name>
<evidence type="ECO:0008006" key="4">
    <source>
        <dbReference type="Google" id="ProtNLM"/>
    </source>
</evidence>